<organism evidence="1 2">
    <name type="scientific">Colletotrichum godetiae</name>
    <dbReference type="NCBI Taxonomy" id="1209918"/>
    <lineage>
        <taxon>Eukaryota</taxon>
        <taxon>Fungi</taxon>
        <taxon>Dikarya</taxon>
        <taxon>Ascomycota</taxon>
        <taxon>Pezizomycotina</taxon>
        <taxon>Sordariomycetes</taxon>
        <taxon>Hypocreomycetidae</taxon>
        <taxon>Glomerellales</taxon>
        <taxon>Glomerellaceae</taxon>
        <taxon>Colletotrichum</taxon>
        <taxon>Colletotrichum acutatum species complex</taxon>
    </lineage>
</organism>
<evidence type="ECO:0000313" key="1">
    <source>
        <dbReference type="EMBL" id="KAK1656803.1"/>
    </source>
</evidence>
<dbReference type="EMBL" id="JAHMHR010000120">
    <property type="protein sequence ID" value="KAK1656803.1"/>
    <property type="molecule type" value="Genomic_DNA"/>
</dbReference>
<dbReference type="RefSeq" id="XP_060421567.1">
    <property type="nucleotide sequence ID" value="XM_060580396.1"/>
</dbReference>
<comment type="caution">
    <text evidence="1">The sequence shown here is derived from an EMBL/GenBank/DDBJ whole genome shotgun (WGS) entry which is preliminary data.</text>
</comment>
<proteinExistence type="predicted"/>
<name>A0AAJ0A5D8_9PEZI</name>
<accession>A0AAJ0A5D8</accession>
<reference evidence="1" key="1">
    <citation type="submission" date="2021-06" db="EMBL/GenBank/DDBJ databases">
        <title>Comparative genomics, transcriptomics and evolutionary studies reveal genomic signatures of adaptation to plant cell wall in hemibiotrophic fungi.</title>
        <authorList>
            <consortium name="DOE Joint Genome Institute"/>
            <person name="Baroncelli R."/>
            <person name="Diaz J.F."/>
            <person name="Benocci T."/>
            <person name="Peng M."/>
            <person name="Battaglia E."/>
            <person name="Haridas S."/>
            <person name="Andreopoulos W."/>
            <person name="Labutti K."/>
            <person name="Pangilinan J."/>
            <person name="Floch G.L."/>
            <person name="Makela M.R."/>
            <person name="Henrissat B."/>
            <person name="Grigoriev I.V."/>
            <person name="Crouch J.A."/>
            <person name="De Vries R.P."/>
            <person name="Sukno S.A."/>
            <person name="Thon M.R."/>
        </authorList>
    </citation>
    <scope>NUCLEOTIDE SEQUENCE</scope>
    <source>
        <strain evidence="1">CBS 193.32</strain>
    </source>
</reference>
<dbReference type="AlphaFoldDB" id="A0AAJ0A5D8"/>
<evidence type="ECO:0000313" key="2">
    <source>
        <dbReference type="Proteomes" id="UP001224890"/>
    </source>
</evidence>
<keyword evidence="2" id="KW-1185">Reference proteome</keyword>
<sequence length="153" mass="17483">MADLSQEELRLFATEVNGETARECLREDVKLAADLGKSGYIYESADSVLNYYRARYFRQNRTVIKLLLIDGGRAACSLEPSWLQDNGSTTILLRQRKVCVIDLDENCLIKRIEYRDTSERISATKGGHEEMKNGAADSEEDAVVMMEHFEYQF</sequence>
<dbReference type="Proteomes" id="UP001224890">
    <property type="component" value="Unassembled WGS sequence"/>
</dbReference>
<dbReference type="GeneID" id="85464922"/>
<protein>
    <submittedName>
        <fullName evidence="1">Uncharacterized protein</fullName>
    </submittedName>
</protein>
<gene>
    <name evidence="1" type="ORF">BDP55DRAFT_739128</name>
</gene>